<dbReference type="InterPro" id="IPR000477">
    <property type="entry name" value="RT_dom"/>
</dbReference>
<proteinExistence type="predicted"/>
<dbReference type="EMBL" id="MHVL01000015">
    <property type="protein sequence ID" value="OHA93665.1"/>
    <property type="molecule type" value="Genomic_DNA"/>
</dbReference>
<dbReference type="Gene3D" id="3.30.70.270">
    <property type="match status" value="1"/>
</dbReference>
<dbReference type="CDD" id="cd01646">
    <property type="entry name" value="RT_Bac_retron_I"/>
    <property type="match status" value="1"/>
</dbReference>
<protein>
    <recommendedName>
        <fullName evidence="1">Reverse transcriptase domain-containing protein</fullName>
    </recommendedName>
</protein>
<dbReference type="Proteomes" id="UP000179264">
    <property type="component" value="Unassembled WGS sequence"/>
</dbReference>
<evidence type="ECO:0000313" key="2">
    <source>
        <dbReference type="EMBL" id="OHA93665.1"/>
    </source>
</evidence>
<evidence type="ECO:0000259" key="1">
    <source>
        <dbReference type="PROSITE" id="PS50878"/>
    </source>
</evidence>
<name>A0A1G2T8Q2_9BACT</name>
<dbReference type="Pfam" id="PF00078">
    <property type="entry name" value="RVT_1"/>
    <property type="match status" value="1"/>
</dbReference>
<gene>
    <name evidence="2" type="ORF">A2W58_02370</name>
</gene>
<dbReference type="PANTHER" id="PTHR34047">
    <property type="entry name" value="NUCLEAR INTRON MATURASE 1, MITOCHONDRIAL-RELATED"/>
    <property type="match status" value="1"/>
</dbReference>
<organism evidence="2 3">
    <name type="scientific">Candidatus Zambryskibacteria bacterium RIFCSPHIGHO2_02_38_10.5</name>
    <dbReference type="NCBI Taxonomy" id="1802742"/>
    <lineage>
        <taxon>Bacteria</taxon>
        <taxon>Candidatus Zambryskiibacteriota</taxon>
    </lineage>
</organism>
<comment type="caution">
    <text evidence="2">The sequence shown here is derived from an EMBL/GenBank/DDBJ whole genome shotgun (WGS) entry which is preliminary data.</text>
</comment>
<dbReference type="PANTHER" id="PTHR34047:SF8">
    <property type="entry name" value="PROTEIN YKFC"/>
    <property type="match status" value="1"/>
</dbReference>
<dbReference type="InterPro" id="IPR043128">
    <property type="entry name" value="Rev_trsase/Diguanyl_cyclase"/>
</dbReference>
<dbReference type="InterPro" id="IPR043502">
    <property type="entry name" value="DNA/RNA_pol_sf"/>
</dbReference>
<sequence length="246" mass="29165">MYPVFDKHFIYHSYSSRKARGTHLGVERSYVACRKVSNNWKKKIYVLKCDVRKFFDSIDHSILQNLIERKVTCPDTMELLDLLLQSFEKSKGVGLPLGNVTSQLFANIYLNELDQFMKHELKVQYYFRYCDDFIIIHENKEFLLNLIEKIRKFLDNQLKLKLHPNKVEIRPMRQGIDFLGYVMLPNMIVLRTGTKKRIIKKIQTAKKKLETSTISELTFKSILTSYLGLLSHCRNRKLENYIKTFL</sequence>
<dbReference type="InterPro" id="IPR051083">
    <property type="entry name" value="GrpII_Intron_Splice-Mob/Def"/>
</dbReference>
<evidence type="ECO:0000313" key="3">
    <source>
        <dbReference type="Proteomes" id="UP000179264"/>
    </source>
</evidence>
<reference evidence="2 3" key="1">
    <citation type="journal article" date="2016" name="Nat. Commun.">
        <title>Thousands of microbial genomes shed light on interconnected biogeochemical processes in an aquifer system.</title>
        <authorList>
            <person name="Anantharaman K."/>
            <person name="Brown C.T."/>
            <person name="Hug L.A."/>
            <person name="Sharon I."/>
            <person name="Castelle C.J."/>
            <person name="Probst A.J."/>
            <person name="Thomas B.C."/>
            <person name="Singh A."/>
            <person name="Wilkins M.J."/>
            <person name="Karaoz U."/>
            <person name="Brodie E.L."/>
            <person name="Williams K.H."/>
            <person name="Hubbard S.S."/>
            <person name="Banfield J.F."/>
        </authorList>
    </citation>
    <scope>NUCLEOTIDE SEQUENCE [LARGE SCALE GENOMIC DNA]</scope>
</reference>
<feature type="domain" description="Reverse transcriptase" evidence="1">
    <location>
        <begin position="1"/>
        <end position="183"/>
    </location>
</feature>
<dbReference type="AlphaFoldDB" id="A0A1G2T8Q2"/>
<dbReference type="SUPFAM" id="SSF56672">
    <property type="entry name" value="DNA/RNA polymerases"/>
    <property type="match status" value="1"/>
</dbReference>
<dbReference type="PROSITE" id="PS50878">
    <property type="entry name" value="RT_POL"/>
    <property type="match status" value="1"/>
</dbReference>
<accession>A0A1G2T8Q2</accession>